<protein>
    <submittedName>
        <fullName evidence="1">Uncharacterized protein</fullName>
    </submittedName>
</protein>
<dbReference type="EMBL" id="HACA01001788">
    <property type="protein sequence ID" value="CDW19149.1"/>
    <property type="molecule type" value="Transcribed_RNA"/>
</dbReference>
<name>A0A0K2SZD4_LEPSM</name>
<reference evidence="1" key="1">
    <citation type="submission" date="2014-05" db="EMBL/GenBank/DDBJ databases">
        <authorList>
            <person name="Chronopoulou M."/>
        </authorList>
    </citation>
    <scope>NUCLEOTIDE SEQUENCE</scope>
    <source>
        <tissue evidence="1">Whole organism</tissue>
    </source>
</reference>
<dbReference type="AlphaFoldDB" id="A0A0K2SZD4"/>
<sequence>VPGTINSGTSPPELLGYGHGRTCRLREDSKCYSFVAPFSRFSLFCF</sequence>
<feature type="non-terminal residue" evidence="1">
    <location>
        <position position="1"/>
    </location>
</feature>
<accession>A0A0K2SZD4</accession>
<evidence type="ECO:0000313" key="1">
    <source>
        <dbReference type="EMBL" id="CDW19149.1"/>
    </source>
</evidence>
<proteinExistence type="predicted"/>
<organism evidence="1">
    <name type="scientific">Lepeophtheirus salmonis</name>
    <name type="common">Salmon louse</name>
    <name type="synonym">Caligus salmonis</name>
    <dbReference type="NCBI Taxonomy" id="72036"/>
    <lineage>
        <taxon>Eukaryota</taxon>
        <taxon>Metazoa</taxon>
        <taxon>Ecdysozoa</taxon>
        <taxon>Arthropoda</taxon>
        <taxon>Crustacea</taxon>
        <taxon>Multicrustacea</taxon>
        <taxon>Hexanauplia</taxon>
        <taxon>Copepoda</taxon>
        <taxon>Siphonostomatoida</taxon>
        <taxon>Caligidae</taxon>
        <taxon>Lepeophtheirus</taxon>
    </lineage>
</organism>